<gene>
    <name evidence="1" type="primary">A09g515880.1_BraROA</name>
    <name evidence="1" type="ORF">IGI04_037154</name>
</gene>
<dbReference type="EMBL" id="JADBGQ010000008">
    <property type="protein sequence ID" value="KAG5385684.1"/>
    <property type="molecule type" value="Genomic_DNA"/>
</dbReference>
<proteinExistence type="predicted"/>
<reference evidence="1 2" key="1">
    <citation type="submission" date="2021-03" db="EMBL/GenBank/DDBJ databases">
        <authorList>
            <person name="King G.J."/>
            <person name="Bancroft I."/>
            <person name="Baten A."/>
            <person name="Bloomfield J."/>
            <person name="Borpatragohain P."/>
            <person name="He Z."/>
            <person name="Irish N."/>
            <person name="Irwin J."/>
            <person name="Liu K."/>
            <person name="Mauleon R.P."/>
            <person name="Moore J."/>
            <person name="Morris R."/>
            <person name="Ostergaard L."/>
            <person name="Wang B."/>
            <person name="Wells R."/>
        </authorList>
    </citation>
    <scope>NUCLEOTIDE SEQUENCE [LARGE SCALE GENOMIC DNA]</scope>
    <source>
        <strain evidence="1">R-o-18</strain>
        <tissue evidence="1">Leaf</tissue>
    </source>
</reference>
<name>A0ABQ7LGI5_BRACM</name>
<protein>
    <submittedName>
        <fullName evidence="1">Uncharacterized protein</fullName>
    </submittedName>
</protein>
<organism evidence="1 2">
    <name type="scientific">Brassica rapa subsp. trilocularis</name>
    <dbReference type="NCBI Taxonomy" id="1813537"/>
    <lineage>
        <taxon>Eukaryota</taxon>
        <taxon>Viridiplantae</taxon>
        <taxon>Streptophyta</taxon>
        <taxon>Embryophyta</taxon>
        <taxon>Tracheophyta</taxon>
        <taxon>Spermatophyta</taxon>
        <taxon>Magnoliopsida</taxon>
        <taxon>eudicotyledons</taxon>
        <taxon>Gunneridae</taxon>
        <taxon>Pentapetalae</taxon>
        <taxon>rosids</taxon>
        <taxon>malvids</taxon>
        <taxon>Brassicales</taxon>
        <taxon>Brassicaceae</taxon>
        <taxon>Brassiceae</taxon>
        <taxon>Brassica</taxon>
    </lineage>
</organism>
<evidence type="ECO:0000313" key="2">
    <source>
        <dbReference type="Proteomes" id="UP000823674"/>
    </source>
</evidence>
<dbReference type="Proteomes" id="UP000823674">
    <property type="component" value="Chromosome A09"/>
</dbReference>
<accession>A0ABQ7LGI5</accession>
<keyword evidence="2" id="KW-1185">Reference proteome</keyword>
<sequence length="86" mass="9716">MDLHDKLLSDQGLTKVVCTAGQQTECAIDETFDKEEVGKTTDLANQVCIFISKTQDGYKKMTFPLQSIKRGNLEFTEVDDLEKRLT</sequence>
<evidence type="ECO:0000313" key="1">
    <source>
        <dbReference type="EMBL" id="KAG5385684.1"/>
    </source>
</evidence>
<comment type="caution">
    <text evidence="1">The sequence shown here is derived from an EMBL/GenBank/DDBJ whole genome shotgun (WGS) entry which is preliminary data.</text>
</comment>